<dbReference type="EMBL" id="BMFJ01000001">
    <property type="protein sequence ID" value="GGE17687.1"/>
    <property type="molecule type" value="Genomic_DNA"/>
</dbReference>
<dbReference type="AlphaFoldDB" id="A0A916ZX81"/>
<evidence type="ECO:0000313" key="1">
    <source>
        <dbReference type="EMBL" id="GGE17687.1"/>
    </source>
</evidence>
<dbReference type="SUPFAM" id="SSF54427">
    <property type="entry name" value="NTF2-like"/>
    <property type="match status" value="1"/>
</dbReference>
<reference evidence="2" key="1">
    <citation type="journal article" date="2019" name="Int. J. Syst. Evol. Microbiol.">
        <title>The Global Catalogue of Microorganisms (GCM) 10K type strain sequencing project: providing services to taxonomists for standard genome sequencing and annotation.</title>
        <authorList>
            <consortium name="The Broad Institute Genomics Platform"/>
            <consortium name="The Broad Institute Genome Sequencing Center for Infectious Disease"/>
            <person name="Wu L."/>
            <person name="Ma J."/>
        </authorList>
    </citation>
    <scope>NUCLEOTIDE SEQUENCE [LARGE SCALE GENOMIC DNA]</scope>
    <source>
        <strain evidence="2">CGMCC 1.12664</strain>
    </source>
</reference>
<dbReference type="RefSeq" id="WP_188475877.1">
    <property type="nucleotide sequence ID" value="NZ_BMFJ01000001.1"/>
</dbReference>
<keyword evidence="2" id="KW-1185">Reference proteome</keyword>
<evidence type="ECO:0008006" key="3">
    <source>
        <dbReference type="Google" id="ProtNLM"/>
    </source>
</evidence>
<organism evidence="1 2">
    <name type="scientific">Primorskyibacter flagellatus</name>
    <dbReference type="NCBI Taxonomy" id="1387277"/>
    <lineage>
        <taxon>Bacteria</taxon>
        <taxon>Pseudomonadati</taxon>
        <taxon>Pseudomonadota</taxon>
        <taxon>Alphaproteobacteria</taxon>
        <taxon>Rhodobacterales</taxon>
        <taxon>Roseobacteraceae</taxon>
        <taxon>Primorskyibacter</taxon>
    </lineage>
</organism>
<evidence type="ECO:0000313" key="2">
    <source>
        <dbReference type="Proteomes" id="UP000612855"/>
    </source>
</evidence>
<name>A0A916ZX81_9RHOB</name>
<sequence length="115" mass="12648">MTEQDIWTAEELLWTGGTDAYRNRMGRTCMMAFPGPGILQGEEILDALADAPRWSEVAMAGRHLAQSDGLIVLGYTARAQRDGDAPYSALCSSTWIDTPEGWRIVQHQQSPVIPA</sequence>
<proteinExistence type="predicted"/>
<dbReference type="InterPro" id="IPR032710">
    <property type="entry name" value="NTF2-like_dom_sf"/>
</dbReference>
<dbReference type="Proteomes" id="UP000612855">
    <property type="component" value="Unassembled WGS sequence"/>
</dbReference>
<comment type="caution">
    <text evidence="1">The sequence shown here is derived from an EMBL/GenBank/DDBJ whole genome shotgun (WGS) entry which is preliminary data.</text>
</comment>
<accession>A0A916ZX81</accession>
<gene>
    <name evidence="1" type="ORF">GCM10011360_03110</name>
</gene>
<protein>
    <recommendedName>
        <fullName evidence="3">DUF4440 domain-containing protein</fullName>
    </recommendedName>
</protein>